<name>W5IHV1_SCAIO</name>
<comment type="caution">
    <text evidence="3">The sequence shown here is derived from an EMBL/GenBank/DDBJ whole genome shotgun (WGS) entry which is preliminary data.</text>
</comment>
<feature type="domain" description="YdbS-like PH" evidence="2">
    <location>
        <begin position="92"/>
        <end position="166"/>
    </location>
</feature>
<keyword evidence="4" id="KW-1185">Reference proteome</keyword>
<protein>
    <recommendedName>
        <fullName evidence="2">YdbS-like PH domain-containing protein</fullName>
    </recommendedName>
</protein>
<dbReference type="Pfam" id="PF03703">
    <property type="entry name" value="bPH_2"/>
    <property type="match status" value="1"/>
</dbReference>
<reference evidence="3 4" key="1">
    <citation type="submission" date="2012-01" db="EMBL/GenBank/DDBJ databases">
        <title>The Genome Sequence of Scardovia inopinata F0304.</title>
        <authorList>
            <consortium name="The Broad Institute Genome Sequencing Platform"/>
            <person name="Earl A."/>
            <person name="Ward D."/>
            <person name="Feldgarden M."/>
            <person name="Gevers D."/>
            <person name="Izard J."/>
            <person name="Baranova O.V."/>
            <person name="Blanton J.M."/>
            <person name="Tanner A.C."/>
            <person name="Dewhirst F.E."/>
            <person name="Young S.K."/>
            <person name="Zeng Q."/>
            <person name="Gargeya S."/>
            <person name="Fitzgerald M."/>
            <person name="Haas B."/>
            <person name="Abouelleil A."/>
            <person name="Alvarado L."/>
            <person name="Arachchi H.M."/>
            <person name="Berlin A."/>
            <person name="Chapman S.B."/>
            <person name="Gearin G."/>
            <person name="Goldberg J."/>
            <person name="Griggs A."/>
            <person name="Gujja S."/>
            <person name="Hansen M."/>
            <person name="Heiman D."/>
            <person name="Howarth C."/>
            <person name="Larimer J."/>
            <person name="Lui A."/>
            <person name="MacDonald P.J."/>
            <person name="McCowen C."/>
            <person name="Montmayeur A."/>
            <person name="Murphy C."/>
            <person name="Neiman D."/>
            <person name="Pearson M."/>
            <person name="Priest M."/>
            <person name="Roberts A."/>
            <person name="Saif S."/>
            <person name="Shea T."/>
            <person name="Sisk P."/>
            <person name="Stolte C."/>
            <person name="Sykes S."/>
            <person name="Wortman J."/>
            <person name="Nusbaum C."/>
            <person name="Birren B."/>
        </authorList>
    </citation>
    <scope>NUCLEOTIDE SEQUENCE [LARGE SCALE GENOMIC DNA]</scope>
    <source>
        <strain evidence="3 4">F0304</strain>
    </source>
</reference>
<sequence length="177" mass="20007">MHTSIISKTAMNNERKKTDSSNTVYTFRPPKNAILREEIITIGTAIIAIALLSIAVFLNNSLVTKRICYALIIFICLASPCDLLFFIPRRIRTTVISLNSKALTLKEGKLLIRTKIIPIARITMLSQTNDPIASFFQQSRIKITATTEEMHLPYLSHEDVSKLLDLLQRFASIKDNE</sequence>
<dbReference type="Proteomes" id="UP000005777">
    <property type="component" value="Unassembled WGS sequence"/>
</dbReference>
<dbReference type="InterPro" id="IPR005182">
    <property type="entry name" value="YdbS-like_PH"/>
</dbReference>
<dbReference type="RefSeq" id="WP_050752350.1">
    <property type="nucleotide sequence ID" value="NZ_GG770225.1"/>
</dbReference>
<evidence type="ECO:0000313" key="4">
    <source>
        <dbReference type="Proteomes" id="UP000005777"/>
    </source>
</evidence>
<organism evidence="3 4">
    <name type="scientific">Scardovia inopinata F0304</name>
    <dbReference type="NCBI Taxonomy" id="641146"/>
    <lineage>
        <taxon>Bacteria</taxon>
        <taxon>Bacillati</taxon>
        <taxon>Actinomycetota</taxon>
        <taxon>Actinomycetes</taxon>
        <taxon>Bifidobacteriales</taxon>
        <taxon>Bifidobacteriaceae</taxon>
        <taxon>Scardovia</taxon>
    </lineage>
</organism>
<proteinExistence type="predicted"/>
<feature type="transmembrane region" description="Helical" evidence="1">
    <location>
        <begin position="67"/>
        <end position="87"/>
    </location>
</feature>
<gene>
    <name evidence="3" type="ORF">HMPREF9020_00060</name>
</gene>
<dbReference type="eggNOG" id="ENOG5031YKY">
    <property type="taxonomic scope" value="Bacteria"/>
</dbReference>
<dbReference type="HOGENOM" id="CLU_1516900_0_0_11"/>
<keyword evidence="1" id="KW-0812">Transmembrane</keyword>
<feature type="transmembrane region" description="Helical" evidence="1">
    <location>
        <begin position="39"/>
        <end position="58"/>
    </location>
</feature>
<dbReference type="AlphaFoldDB" id="W5IHV1"/>
<dbReference type="EMBL" id="ADCX01000001">
    <property type="protein sequence ID" value="EFG26441.2"/>
    <property type="molecule type" value="Genomic_DNA"/>
</dbReference>
<keyword evidence="1" id="KW-1133">Transmembrane helix</keyword>
<keyword evidence="1" id="KW-0472">Membrane</keyword>
<accession>W5IHV1</accession>
<evidence type="ECO:0000313" key="3">
    <source>
        <dbReference type="EMBL" id="EFG26441.2"/>
    </source>
</evidence>
<evidence type="ECO:0000256" key="1">
    <source>
        <dbReference type="SAM" id="Phobius"/>
    </source>
</evidence>
<evidence type="ECO:0000259" key="2">
    <source>
        <dbReference type="Pfam" id="PF03703"/>
    </source>
</evidence>